<dbReference type="SUPFAM" id="SSF55874">
    <property type="entry name" value="ATPase domain of HSP90 chaperone/DNA topoisomerase II/histidine kinase"/>
    <property type="match status" value="1"/>
</dbReference>
<keyword evidence="3" id="KW-0808">Transferase</keyword>
<sequence length="348" mass="40306">MVKKIFVQNWFYQFIPLLLWLVFALLPFLFPQSGALSGVHKNFVRDMFYRNLLILIIFYFHAYLLFPALKQPKGWILYGIGILVCFLIYLSVSRYIHPSGQDIGTHFKATMPGPPPFNPFFAVPPFAVSVLSSYCYCILLNINSRERALSRRENAQLKTELTFLRSQISPHFMFNVLNSMVSLARKNSELLEASLINMSNLMRYMLYERNGNHIALNTEVEYLKNYVDLQLLRYGDTVKLNMYISGHLEQYRIEPMLLIPFVENAFKHGLSMVENPLIDIFITLTNSTLQFVVLNNISPVADMEESETGIGLQNIKRRLELLYPGKYSLKVSTREEVFKAELIIKLDS</sequence>
<feature type="transmembrane region" description="Helical" evidence="1">
    <location>
        <begin position="75"/>
        <end position="97"/>
    </location>
</feature>
<feature type="transmembrane region" description="Helical" evidence="1">
    <location>
        <begin position="47"/>
        <end position="66"/>
    </location>
</feature>
<protein>
    <submittedName>
        <fullName evidence="3">Histidine kinase</fullName>
    </submittedName>
</protein>
<dbReference type="InterPro" id="IPR010559">
    <property type="entry name" value="Sig_transdc_His_kin_internal"/>
</dbReference>
<dbReference type="RefSeq" id="WP_133553802.1">
    <property type="nucleotide sequence ID" value="NZ_SNWM01000002.1"/>
</dbReference>
<feature type="domain" description="Signal transduction histidine kinase internal region" evidence="2">
    <location>
        <begin position="160"/>
        <end position="237"/>
    </location>
</feature>
<proteinExistence type="predicted"/>
<organism evidence="3 4">
    <name type="scientific">Pedobacter duraquae</name>
    <dbReference type="NCBI Taxonomy" id="425511"/>
    <lineage>
        <taxon>Bacteria</taxon>
        <taxon>Pseudomonadati</taxon>
        <taxon>Bacteroidota</taxon>
        <taxon>Sphingobacteriia</taxon>
        <taxon>Sphingobacteriales</taxon>
        <taxon>Sphingobacteriaceae</taxon>
        <taxon>Pedobacter</taxon>
    </lineage>
</organism>
<reference evidence="3 4" key="1">
    <citation type="submission" date="2019-03" db="EMBL/GenBank/DDBJ databases">
        <title>Genomic Encyclopedia of Archaeal and Bacterial Type Strains, Phase II (KMG-II): from individual species to whole genera.</title>
        <authorList>
            <person name="Goeker M."/>
        </authorList>
    </citation>
    <scope>NUCLEOTIDE SEQUENCE [LARGE SCALE GENOMIC DNA]</scope>
    <source>
        <strain evidence="3 4">DSM 19034</strain>
    </source>
</reference>
<dbReference type="PANTHER" id="PTHR34220:SF7">
    <property type="entry name" value="SENSOR HISTIDINE KINASE YPDA"/>
    <property type="match status" value="1"/>
</dbReference>
<evidence type="ECO:0000256" key="1">
    <source>
        <dbReference type="SAM" id="Phobius"/>
    </source>
</evidence>
<dbReference type="GO" id="GO:0000155">
    <property type="term" value="F:phosphorelay sensor kinase activity"/>
    <property type="evidence" value="ECO:0007669"/>
    <property type="project" value="InterPro"/>
</dbReference>
<keyword evidence="1" id="KW-0812">Transmembrane</keyword>
<dbReference type="InterPro" id="IPR050640">
    <property type="entry name" value="Bact_2-comp_sensor_kinase"/>
</dbReference>
<dbReference type="InterPro" id="IPR036890">
    <property type="entry name" value="HATPase_C_sf"/>
</dbReference>
<comment type="caution">
    <text evidence="3">The sequence shown here is derived from an EMBL/GenBank/DDBJ whole genome shotgun (WGS) entry which is preliminary data.</text>
</comment>
<evidence type="ECO:0000259" key="2">
    <source>
        <dbReference type="Pfam" id="PF06580"/>
    </source>
</evidence>
<dbReference type="Pfam" id="PF06580">
    <property type="entry name" value="His_kinase"/>
    <property type="match status" value="1"/>
</dbReference>
<dbReference type="GO" id="GO:0016020">
    <property type="term" value="C:membrane"/>
    <property type="evidence" value="ECO:0007669"/>
    <property type="project" value="InterPro"/>
</dbReference>
<dbReference type="PANTHER" id="PTHR34220">
    <property type="entry name" value="SENSOR HISTIDINE KINASE YPDA"/>
    <property type="match status" value="1"/>
</dbReference>
<evidence type="ECO:0000313" key="3">
    <source>
        <dbReference type="EMBL" id="TDO22443.1"/>
    </source>
</evidence>
<evidence type="ECO:0000313" key="4">
    <source>
        <dbReference type="Proteomes" id="UP000295499"/>
    </source>
</evidence>
<accession>A0A4R6IK88</accession>
<dbReference type="Proteomes" id="UP000295499">
    <property type="component" value="Unassembled WGS sequence"/>
</dbReference>
<dbReference type="AlphaFoldDB" id="A0A4R6IK88"/>
<keyword evidence="3" id="KW-0418">Kinase</keyword>
<name>A0A4R6IK88_9SPHI</name>
<keyword evidence="4" id="KW-1185">Reference proteome</keyword>
<dbReference type="OrthoDB" id="9792992at2"/>
<keyword evidence="1" id="KW-1133">Transmembrane helix</keyword>
<dbReference type="EMBL" id="SNWM01000002">
    <property type="protein sequence ID" value="TDO22443.1"/>
    <property type="molecule type" value="Genomic_DNA"/>
</dbReference>
<gene>
    <name evidence="3" type="ORF">CLV32_1416</name>
</gene>
<dbReference type="Gene3D" id="3.30.565.10">
    <property type="entry name" value="Histidine kinase-like ATPase, C-terminal domain"/>
    <property type="match status" value="1"/>
</dbReference>
<feature type="transmembrane region" description="Helical" evidence="1">
    <location>
        <begin position="117"/>
        <end position="142"/>
    </location>
</feature>
<keyword evidence="1" id="KW-0472">Membrane</keyword>